<name>A0A558JEN6_9GAMM</name>
<evidence type="ECO:0008006" key="3">
    <source>
        <dbReference type="Google" id="ProtNLM"/>
    </source>
</evidence>
<sequence>MSISQSAEEEFENEASLWSLSREFYEAAKTLEGNSPTQINYVTIKYYLLGHAAELALKSYLYKHGVAITELKKIGHNLKELSQKAEDKGFSQFQSIQELSPLYKAKELEYRQKKSVVYPSIESLYSDVRVLISRVFDHVSEF</sequence>
<dbReference type="AlphaFoldDB" id="A0A558JEN6"/>
<dbReference type="Proteomes" id="UP000317288">
    <property type="component" value="Unassembled WGS sequence"/>
</dbReference>
<comment type="caution">
    <text evidence="1">The sequence shown here is derived from an EMBL/GenBank/DDBJ whole genome shotgun (WGS) entry which is preliminary data.</text>
</comment>
<dbReference type="RefSeq" id="WP_144809857.1">
    <property type="nucleotide sequence ID" value="NZ_VNFE01000001.1"/>
</dbReference>
<proteinExistence type="predicted"/>
<protein>
    <recommendedName>
        <fullName evidence="3">HEPN domain-containing protein</fullName>
    </recommendedName>
</protein>
<dbReference type="EMBL" id="VNFE01000001">
    <property type="protein sequence ID" value="TVU92088.1"/>
    <property type="molecule type" value="Genomic_DNA"/>
</dbReference>
<evidence type="ECO:0000313" key="1">
    <source>
        <dbReference type="EMBL" id="TVU92088.1"/>
    </source>
</evidence>
<reference evidence="1 2" key="1">
    <citation type="submission" date="2019-07" db="EMBL/GenBank/DDBJ databases">
        <title>Diversity of Bacteria from Kongsfjorden, Arctic.</title>
        <authorList>
            <person name="Yu Y."/>
        </authorList>
    </citation>
    <scope>NUCLEOTIDE SEQUENCE [LARGE SCALE GENOMIC DNA]</scope>
    <source>
        <strain evidence="1 2">SM1922</strain>
    </source>
</reference>
<gene>
    <name evidence="1" type="ORF">FQP89_02885</name>
</gene>
<organism evidence="1 2">
    <name type="scientific">Vreelandella titanicae</name>
    <dbReference type="NCBI Taxonomy" id="664683"/>
    <lineage>
        <taxon>Bacteria</taxon>
        <taxon>Pseudomonadati</taxon>
        <taxon>Pseudomonadota</taxon>
        <taxon>Gammaproteobacteria</taxon>
        <taxon>Oceanospirillales</taxon>
        <taxon>Halomonadaceae</taxon>
        <taxon>Vreelandella</taxon>
    </lineage>
</organism>
<accession>A0A558JEN6</accession>
<dbReference type="Gene3D" id="1.20.120.330">
    <property type="entry name" value="Nucleotidyltransferases domain 2"/>
    <property type="match status" value="1"/>
</dbReference>
<evidence type="ECO:0000313" key="2">
    <source>
        <dbReference type="Proteomes" id="UP000317288"/>
    </source>
</evidence>